<accession>A0AAP2FYL0</accession>
<comment type="caution">
    <text evidence="1">The sequence shown here is derived from an EMBL/GenBank/DDBJ whole genome shotgun (WGS) entry which is preliminary data.</text>
</comment>
<protein>
    <submittedName>
        <fullName evidence="1">Uncharacterized protein</fullName>
    </submittedName>
</protein>
<dbReference type="EMBL" id="JAGQFT020000001">
    <property type="protein sequence ID" value="MBS7455716.1"/>
    <property type="molecule type" value="Genomic_DNA"/>
</dbReference>
<sequence>MIGDAAVRRLAARVDVEPWIMRRLLDLSAWHMAAAGFEEFFNVDFFAELLEALGPRVPAMDDTAWHCLARVSALPAMLPQTAVPVMAIGRTARREGWQRVAELLDVPSDWRLDPRQRWPALSQVIDYLDLVEVLVAKELASIDVGMQGLCEEERIHRTVVALFRDTDLPSLIRRTEQHARAAPVLPDHGVTPEHMVPGSRRLGVRDAVLRACQLAQPAVAGRIRF</sequence>
<gene>
    <name evidence="1" type="ORF">KB893_001015</name>
</gene>
<proteinExistence type="predicted"/>
<keyword evidence="2" id="KW-1185">Reference proteome</keyword>
<organism evidence="1 2">
    <name type="scientific">Coralloluteibacterium stylophorae</name>
    <dbReference type="NCBI Taxonomy" id="1776034"/>
    <lineage>
        <taxon>Bacteria</taxon>
        <taxon>Pseudomonadati</taxon>
        <taxon>Pseudomonadota</taxon>
        <taxon>Gammaproteobacteria</taxon>
        <taxon>Lysobacterales</taxon>
        <taxon>Lysobacteraceae</taxon>
        <taxon>Coralloluteibacterium</taxon>
    </lineage>
</organism>
<evidence type="ECO:0000313" key="2">
    <source>
        <dbReference type="Proteomes" id="UP000675747"/>
    </source>
</evidence>
<dbReference type="AlphaFoldDB" id="A0AAP2FYL0"/>
<evidence type="ECO:0000313" key="1">
    <source>
        <dbReference type="EMBL" id="MBS7455716.1"/>
    </source>
</evidence>
<name>A0AAP2FYL0_9GAMM</name>
<dbReference type="RefSeq" id="WP_213173324.1">
    <property type="nucleotide sequence ID" value="NZ_JAGQFT020000001.1"/>
</dbReference>
<reference evidence="1 2" key="1">
    <citation type="journal article" date="2021" name="Microbiol. Resour. Announc.">
        <title>Draft Genome Sequence of Coralloluteibacterium stylophorae LMG 29479T.</title>
        <authorList>
            <person name="Karlyshev A.V."/>
            <person name="Kudryashova E.B."/>
            <person name="Ariskina E.V."/>
            <person name="Conroy A.P."/>
            <person name="Abidueva E.Y."/>
        </authorList>
    </citation>
    <scope>NUCLEOTIDE SEQUENCE [LARGE SCALE GENOMIC DNA]</scope>
    <source>
        <strain evidence="1 2">LMG 29479</strain>
    </source>
</reference>
<dbReference type="Proteomes" id="UP000675747">
    <property type="component" value="Unassembled WGS sequence"/>
</dbReference>